<evidence type="ECO:0000259" key="2">
    <source>
        <dbReference type="Pfam" id="PF09084"/>
    </source>
</evidence>
<dbReference type="PANTHER" id="PTHR30024">
    <property type="entry name" value="ALIPHATIC SULFONATES-BINDING PROTEIN-RELATED"/>
    <property type="match status" value="1"/>
</dbReference>
<dbReference type="InterPro" id="IPR015168">
    <property type="entry name" value="SsuA/THI5"/>
</dbReference>
<evidence type="ECO:0000256" key="1">
    <source>
        <dbReference type="SAM" id="SignalP"/>
    </source>
</evidence>
<dbReference type="Proteomes" id="UP000548423">
    <property type="component" value="Unassembled WGS sequence"/>
</dbReference>
<feature type="chain" id="PRO_5038975752" evidence="1">
    <location>
        <begin position="27"/>
        <end position="344"/>
    </location>
</feature>
<gene>
    <name evidence="3" type="ORF">F4694_003266</name>
</gene>
<keyword evidence="1" id="KW-0732">Signal</keyword>
<accession>A0A852TFC5</accession>
<reference evidence="4" key="2">
    <citation type="submission" date="2020-08" db="EMBL/GenBank/DDBJ databases">
        <title>The Agave Microbiome: Exploring the role of microbial communities in plant adaptations to desert environments.</title>
        <authorList>
            <person name="Partida-Martinez L.P."/>
        </authorList>
    </citation>
    <scope>NUCLEOTIDE SEQUENCE [LARGE SCALE GENOMIC DNA]</scope>
    <source>
        <strain evidence="4">AT2.8</strain>
    </source>
</reference>
<dbReference type="AlphaFoldDB" id="A0A852TFC5"/>
<comment type="caution">
    <text evidence="3">The sequence shown here is derived from an EMBL/GenBank/DDBJ whole genome shotgun (WGS) entry which is preliminary data.</text>
</comment>
<name>A0A852TFC5_9BACI</name>
<evidence type="ECO:0000313" key="3">
    <source>
        <dbReference type="EMBL" id="NYE06486.1"/>
    </source>
</evidence>
<organism evidence="3 4">
    <name type="scientific">Neobacillus niacini</name>
    <dbReference type="NCBI Taxonomy" id="86668"/>
    <lineage>
        <taxon>Bacteria</taxon>
        <taxon>Bacillati</taxon>
        <taxon>Bacillota</taxon>
        <taxon>Bacilli</taxon>
        <taxon>Bacillales</taxon>
        <taxon>Bacillaceae</taxon>
        <taxon>Neobacillus</taxon>
    </lineage>
</organism>
<dbReference type="Gene3D" id="3.40.190.10">
    <property type="entry name" value="Periplasmic binding protein-like II"/>
    <property type="match status" value="2"/>
</dbReference>
<proteinExistence type="predicted"/>
<dbReference type="Pfam" id="PF09084">
    <property type="entry name" value="NMT1"/>
    <property type="match status" value="1"/>
</dbReference>
<reference evidence="4" key="1">
    <citation type="submission" date="2020-07" db="EMBL/GenBank/DDBJ databases">
        <authorList>
            <person name="Partida-Martinez L."/>
            <person name="Huntemann M."/>
            <person name="Clum A."/>
            <person name="Wang J."/>
            <person name="Palaniappan K."/>
            <person name="Ritter S."/>
            <person name="Chen I.-M."/>
            <person name="Stamatis D."/>
            <person name="Reddy T."/>
            <person name="O'Malley R."/>
            <person name="Daum C."/>
            <person name="Shapiro N."/>
            <person name="Ivanova N."/>
            <person name="Kyrpides N."/>
            <person name="Woyke T."/>
        </authorList>
    </citation>
    <scope>NUCLEOTIDE SEQUENCE [LARGE SCALE GENOMIC DNA]</scope>
    <source>
        <strain evidence="4">AT2.8</strain>
    </source>
</reference>
<dbReference type="PROSITE" id="PS51257">
    <property type="entry name" value="PROKAR_LIPOPROTEIN"/>
    <property type="match status" value="1"/>
</dbReference>
<feature type="domain" description="SsuA/THI5-like" evidence="2">
    <location>
        <begin position="60"/>
        <end position="267"/>
    </location>
</feature>
<sequence length="344" mass="38694">MRKNGNRWFSMIAIMFLITVVLSACGSQETSGNATEKKNTEQEKISLKIADIISNPVFQVAQDKGIFEKYGFETEIVTFATPAEGINALFINQVDIAWGADFPVLNAVSKGDYSIVASTNSENMDKNAVMWKLFVRDEIQKPEDLKGKTVSDIRGTFISYLWDEYLKENQLKIDDVKLVGQGGFDESYVALKNNELQAVWVTGGALVEKFASLDGVHELTDMSKTNVRIGSGIIAPNSLLKENPKAVENFLSAIEETSKYIAENPEETADIMFKERKQPNEITIKDLDFVNWKIEFSQKAYDSLTKQKEYMVDNGIIKKDFDLDSKLSLDAVKEVVPDRVTYEE</sequence>
<evidence type="ECO:0000313" key="4">
    <source>
        <dbReference type="Proteomes" id="UP000548423"/>
    </source>
</evidence>
<dbReference type="SUPFAM" id="SSF53850">
    <property type="entry name" value="Periplasmic binding protein-like II"/>
    <property type="match status" value="1"/>
</dbReference>
<dbReference type="EMBL" id="JACCBX010000006">
    <property type="protein sequence ID" value="NYE06486.1"/>
    <property type="molecule type" value="Genomic_DNA"/>
</dbReference>
<feature type="signal peptide" evidence="1">
    <location>
        <begin position="1"/>
        <end position="26"/>
    </location>
</feature>
<protein>
    <submittedName>
        <fullName evidence="3">NitT/TauT family transport system substrate-binding protein</fullName>
    </submittedName>
</protein>